<evidence type="ECO:0000313" key="1">
    <source>
        <dbReference type="EMBL" id="WAW10043.1"/>
    </source>
</evidence>
<dbReference type="AlphaFoldDB" id="A0A9E9M038"/>
<accession>A0A9E9M038</accession>
<gene>
    <name evidence="1" type="ORF">NB640_12635</name>
</gene>
<dbReference type="Proteomes" id="UP001156215">
    <property type="component" value="Chromosome"/>
</dbReference>
<name>A0A9E9M038_9BURK</name>
<protein>
    <submittedName>
        <fullName evidence="1">WD40 repeat domain-containing protein</fullName>
    </submittedName>
</protein>
<dbReference type="KEGG" id="ovb:NB640_12635"/>
<dbReference type="Gene3D" id="2.130.10.10">
    <property type="entry name" value="YVTN repeat-like/Quinoprotein amine dehydrogenase"/>
    <property type="match status" value="1"/>
</dbReference>
<reference evidence="1" key="1">
    <citation type="journal article" date="2022" name="Front. Microbiol.">
        <title>New perspectives on an old grouping: The genomic and phenotypic variability of Oxalobacter formigenes and the implications for calcium oxalate stone prevention.</title>
        <authorList>
            <person name="Chmiel J.A."/>
            <person name="Carr C."/>
            <person name="Stuivenberg G.A."/>
            <person name="Venema R."/>
            <person name="Chanyi R.M."/>
            <person name="Al K.F."/>
            <person name="Giguere D."/>
            <person name="Say H."/>
            <person name="Akouris P.P."/>
            <person name="Dominguez Romero S.A."/>
            <person name="Kwong A."/>
            <person name="Tai V."/>
            <person name="Koval S.F."/>
            <person name="Razvi H."/>
            <person name="Bjazevic J."/>
            <person name="Burton J.P."/>
        </authorList>
    </citation>
    <scope>NUCLEOTIDE SEQUENCE</scope>
    <source>
        <strain evidence="1">WoOx3</strain>
    </source>
</reference>
<evidence type="ECO:0000313" key="2">
    <source>
        <dbReference type="Proteomes" id="UP001156215"/>
    </source>
</evidence>
<dbReference type="RefSeq" id="WP_269309046.1">
    <property type="nucleotide sequence ID" value="NZ_CP098242.1"/>
</dbReference>
<dbReference type="SUPFAM" id="SSF82171">
    <property type="entry name" value="DPP6 N-terminal domain-like"/>
    <property type="match status" value="1"/>
</dbReference>
<dbReference type="EMBL" id="CP098242">
    <property type="protein sequence ID" value="WAW10043.1"/>
    <property type="molecule type" value="Genomic_DNA"/>
</dbReference>
<organism evidence="1 2">
    <name type="scientific">Oxalobacter vibrioformis</name>
    <dbReference type="NCBI Taxonomy" id="933080"/>
    <lineage>
        <taxon>Bacteria</taxon>
        <taxon>Pseudomonadati</taxon>
        <taxon>Pseudomonadota</taxon>
        <taxon>Betaproteobacteria</taxon>
        <taxon>Burkholderiales</taxon>
        <taxon>Oxalobacteraceae</taxon>
        <taxon>Oxalobacter</taxon>
    </lineage>
</organism>
<keyword evidence="2" id="KW-1185">Reference proteome</keyword>
<proteinExistence type="predicted"/>
<dbReference type="InterPro" id="IPR015943">
    <property type="entry name" value="WD40/YVTN_repeat-like_dom_sf"/>
</dbReference>
<sequence>MQTESDPQKEWKEKTLAYAKAINDYVEKGTKDGWENAGDEPSSAGRDHLVPHLLVVLREANRLGKTDLFREYWPPAHEPFAFMLDENGQSIPMLCLLPDGSILARIGAPYESGKVVHIQGTTVETVPGIDFFGCCPNKRYFAVASGNGIRITDGWQGEEVALCSWPTGIEDIPEGFSVAPLKSRPDPTRLIPFPDGRRVLLVSEDGIFVLSPDGANRLQPTPEELKEYFSWSQKEYPQEELSVNVSMEHGAVSPDGKYIAVGAQDGKHHVFDESLKLIAEIGPHNEYPHYALFSADSDMLALNACHFYNGATIGVPTAMLNGLNTDYYEEKEGIILLQDGARVYAGVSRNDEFILGDAYGYLRACSKTGEPRWQHFIGSTISAIDMSPDGKKLVVSTYAGFISLIELDAGKQQPYQIGNGDHYEERRWIFWKNEPAPLTW</sequence>